<feature type="signal peptide" evidence="5">
    <location>
        <begin position="1"/>
        <end position="24"/>
    </location>
</feature>
<evidence type="ECO:0000256" key="2">
    <source>
        <dbReference type="ARBA" id="ARBA00022723"/>
    </source>
</evidence>
<dbReference type="PROSITE" id="PS51007">
    <property type="entry name" value="CYTC"/>
    <property type="match status" value="1"/>
</dbReference>
<dbReference type="InterPro" id="IPR015170">
    <property type="entry name" value="DUF1924_SHP"/>
</dbReference>
<keyword evidence="5" id="KW-0732">Signal</keyword>
<reference evidence="7 8" key="1">
    <citation type="submission" date="2019-08" db="EMBL/GenBank/DDBJ databases">
        <title>Hyperibacter terrae gen. nov., sp. nov. and Hyperibacter viscosus sp. nov., two new members in the family Rhodospirillaceae isolated from the rhizosphere of Hypericum perforatum.</title>
        <authorList>
            <person name="Noviana Z."/>
        </authorList>
    </citation>
    <scope>NUCLEOTIDE SEQUENCE [LARGE SCALE GENOMIC DNA]</scope>
    <source>
        <strain evidence="7 8">R5913</strain>
    </source>
</reference>
<proteinExistence type="predicted"/>
<dbReference type="GO" id="GO:0020037">
    <property type="term" value="F:heme binding"/>
    <property type="evidence" value="ECO:0007669"/>
    <property type="project" value="InterPro"/>
</dbReference>
<keyword evidence="1 4" id="KW-0349">Heme</keyword>
<dbReference type="Gene3D" id="1.10.760.10">
    <property type="entry name" value="Cytochrome c-like domain"/>
    <property type="match status" value="1"/>
</dbReference>
<evidence type="ECO:0000259" key="6">
    <source>
        <dbReference type="PROSITE" id="PS51007"/>
    </source>
</evidence>
<dbReference type="InterPro" id="IPR009056">
    <property type="entry name" value="Cyt_c-like_dom"/>
</dbReference>
<evidence type="ECO:0000313" key="7">
    <source>
        <dbReference type="EMBL" id="QEX17328.1"/>
    </source>
</evidence>
<dbReference type="SUPFAM" id="SSF46626">
    <property type="entry name" value="Cytochrome c"/>
    <property type="match status" value="1"/>
</dbReference>
<evidence type="ECO:0000256" key="1">
    <source>
        <dbReference type="ARBA" id="ARBA00022617"/>
    </source>
</evidence>
<dbReference type="GO" id="GO:0046872">
    <property type="term" value="F:metal ion binding"/>
    <property type="evidence" value="ECO:0007669"/>
    <property type="project" value="UniProtKB-KW"/>
</dbReference>
<dbReference type="InterPro" id="IPR036909">
    <property type="entry name" value="Cyt_c-like_dom_sf"/>
</dbReference>
<accession>A0A5J6MIP3</accession>
<evidence type="ECO:0000313" key="8">
    <source>
        <dbReference type="Proteomes" id="UP000326202"/>
    </source>
</evidence>
<dbReference type="GO" id="GO:0009055">
    <property type="term" value="F:electron transfer activity"/>
    <property type="evidence" value="ECO:0007669"/>
    <property type="project" value="InterPro"/>
</dbReference>
<keyword evidence="8" id="KW-1185">Reference proteome</keyword>
<sequence>MKPFFSLALSVIAVSLLSTLGAIAAVGPGQQAVIDHYAAAAKASDPAFKGFSADRGKAFFLAKHSANPDTPSCSTCHTTDPKQMGQTRVGKAIDPMAVSVSPQRFTDLDKVELWFRRNCNTVLGRECTAQEKGDYVTFLATQ</sequence>
<dbReference type="OrthoDB" id="5295318at2"/>
<keyword evidence="2 4" id="KW-0479">Metal-binding</keyword>
<dbReference type="Proteomes" id="UP000326202">
    <property type="component" value="Chromosome"/>
</dbReference>
<name>A0A5J6MIP3_9PROT</name>
<feature type="chain" id="PRO_5023878781" description="Cytochrome c domain-containing protein" evidence="5">
    <location>
        <begin position="25"/>
        <end position="142"/>
    </location>
</feature>
<dbReference type="Pfam" id="PF09086">
    <property type="entry name" value="DUF1924"/>
    <property type="match status" value="1"/>
</dbReference>
<organism evidence="7 8">
    <name type="scientific">Hypericibacter terrae</name>
    <dbReference type="NCBI Taxonomy" id="2602015"/>
    <lineage>
        <taxon>Bacteria</taxon>
        <taxon>Pseudomonadati</taxon>
        <taxon>Pseudomonadota</taxon>
        <taxon>Alphaproteobacteria</taxon>
        <taxon>Rhodospirillales</taxon>
        <taxon>Dongiaceae</taxon>
        <taxon>Hypericibacter</taxon>
    </lineage>
</organism>
<evidence type="ECO:0000256" key="4">
    <source>
        <dbReference type="PROSITE-ProRule" id="PRU00433"/>
    </source>
</evidence>
<protein>
    <recommendedName>
        <fullName evidence="6">Cytochrome c domain-containing protein</fullName>
    </recommendedName>
</protein>
<dbReference type="KEGG" id="htq:FRZ44_26260"/>
<evidence type="ECO:0000256" key="3">
    <source>
        <dbReference type="ARBA" id="ARBA00023004"/>
    </source>
</evidence>
<feature type="domain" description="Cytochrome c" evidence="6">
    <location>
        <begin position="51"/>
        <end position="142"/>
    </location>
</feature>
<evidence type="ECO:0000256" key="5">
    <source>
        <dbReference type="SAM" id="SignalP"/>
    </source>
</evidence>
<dbReference type="AlphaFoldDB" id="A0A5J6MIP3"/>
<dbReference type="RefSeq" id="WP_151177598.1">
    <property type="nucleotide sequence ID" value="NZ_CP042906.1"/>
</dbReference>
<gene>
    <name evidence="7" type="ORF">FRZ44_26260</name>
</gene>
<keyword evidence="3 4" id="KW-0408">Iron</keyword>
<dbReference type="EMBL" id="CP042906">
    <property type="protein sequence ID" value="QEX17328.1"/>
    <property type="molecule type" value="Genomic_DNA"/>
</dbReference>